<proteinExistence type="predicted"/>
<organism evidence="2 3">
    <name type="scientific">Kutzneria buriramensis</name>
    <dbReference type="NCBI Taxonomy" id="1045776"/>
    <lineage>
        <taxon>Bacteria</taxon>
        <taxon>Bacillati</taxon>
        <taxon>Actinomycetota</taxon>
        <taxon>Actinomycetes</taxon>
        <taxon>Pseudonocardiales</taxon>
        <taxon>Pseudonocardiaceae</taxon>
        <taxon>Kutzneria</taxon>
    </lineage>
</organism>
<evidence type="ECO:0000259" key="1">
    <source>
        <dbReference type="Pfam" id="PF21806"/>
    </source>
</evidence>
<feature type="domain" description="DUF6879" evidence="1">
    <location>
        <begin position="8"/>
        <end position="169"/>
    </location>
</feature>
<evidence type="ECO:0000313" key="2">
    <source>
        <dbReference type="EMBL" id="REH18281.1"/>
    </source>
</evidence>
<protein>
    <recommendedName>
        <fullName evidence="1">DUF6879 domain-containing protein</fullName>
    </recommendedName>
</protein>
<reference evidence="2 3" key="1">
    <citation type="submission" date="2018-08" db="EMBL/GenBank/DDBJ databases">
        <title>Genomic Encyclopedia of Archaeal and Bacterial Type Strains, Phase II (KMG-II): from individual species to whole genera.</title>
        <authorList>
            <person name="Goeker M."/>
        </authorList>
    </citation>
    <scope>NUCLEOTIDE SEQUENCE [LARGE SCALE GENOMIC DNA]</scope>
    <source>
        <strain evidence="2 3">DSM 45791</strain>
    </source>
</reference>
<dbReference type="Proteomes" id="UP000256269">
    <property type="component" value="Unassembled WGS sequence"/>
</dbReference>
<keyword evidence="3" id="KW-1185">Reference proteome</keyword>
<dbReference type="AlphaFoldDB" id="A0A3E0G653"/>
<name>A0A3E0G653_9PSEU</name>
<dbReference type="Pfam" id="PF21806">
    <property type="entry name" value="DUF6879"/>
    <property type="match status" value="1"/>
</dbReference>
<dbReference type="RefSeq" id="WP_116182138.1">
    <property type="nucleotide sequence ID" value="NZ_CP144379.1"/>
</dbReference>
<evidence type="ECO:0000313" key="3">
    <source>
        <dbReference type="Proteomes" id="UP000256269"/>
    </source>
</evidence>
<dbReference type="InterPro" id="IPR049244">
    <property type="entry name" value="DUF6879"/>
</dbReference>
<comment type="caution">
    <text evidence="2">The sequence shown here is derived from an EMBL/GenBank/DDBJ whole genome shotgun (WGS) entry which is preliminary data.</text>
</comment>
<gene>
    <name evidence="2" type="ORF">BCF44_13636</name>
</gene>
<accession>A0A3E0G653</accession>
<sequence length="182" mass="21379">MLNEQELGEFIDAHFTSTLFRLETLDRYDVSSEINDYRRYMAGQPGPLDKQAWMDVIRGEVARGLHTYRVHVVRSPLSDYLRYECEWNYVFNLEAGEHIRIIDTAEQRKPDQVPAEDFWLIGDEHLVLMHYEPDGTFRGASIGEPELIPRYVAARDAAWSAGIDFTDYWRRHPQYHRDRSAA</sequence>
<dbReference type="OrthoDB" id="3821358at2"/>
<dbReference type="EMBL" id="QUNO01000036">
    <property type="protein sequence ID" value="REH18281.1"/>
    <property type="molecule type" value="Genomic_DNA"/>
</dbReference>